<name>I3D2J6_9ARCH</name>
<dbReference type="InterPro" id="IPR013087">
    <property type="entry name" value="Znf_C2H2_type"/>
</dbReference>
<organism evidence="2 3">
    <name type="scientific">Candidatus Nitrosopumilus salarius BD31</name>
    <dbReference type="NCBI Taxonomy" id="859350"/>
    <lineage>
        <taxon>Archaea</taxon>
        <taxon>Nitrososphaerota</taxon>
        <taxon>Nitrososphaeria</taxon>
        <taxon>Nitrosopumilales</taxon>
        <taxon>Nitrosopumilaceae</taxon>
        <taxon>Nitrosopumilus</taxon>
    </lineage>
</organism>
<reference evidence="2 3" key="1">
    <citation type="journal article" date="2012" name="J. Bacteriol.">
        <title>Genome sequence of "Candidatus Nitrosopumilus salaria" BD31, an ammonia-oxidizing archaeon from the San Francisco Bay estuary.</title>
        <authorList>
            <person name="Mosier A.C."/>
            <person name="Allen E.E."/>
            <person name="Kim M."/>
            <person name="Ferriera S."/>
            <person name="Francis C.A."/>
        </authorList>
    </citation>
    <scope>NUCLEOTIDE SEQUENCE [LARGE SCALE GENOMIC DNA]</scope>
    <source>
        <strain evidence="2 3">BD31</strain>
    </source>
</reference>
<evidence type="ECO:0000313" key="3">
    <source>
        <dbReference type="Proteomes" id="UP000003423"/>
    </source>
</evidence>
<feature type="domain" description="C2H2-type" evidence="1">
    <location>
        <begin position="5"/>
        <end position="26"/>
    </location>
</feature>
<dbReference type="AlphaFoldDB" id="I3D2J6"/>
<protein>
    <recommendedName>
        <fullName evidence="1">C2H2-type domain-containing protein</fullName>
    </recommendedName>
</protein>
<dbReference type="PATRIC" id="fig|859350.6.peg.1128"/>
<proteinExistence type="predicted"/>
<dbReference type="EMBL" id="AEXL02000090">
    <property type="protein sequence ID" value="EIJ65939.1"/>
    <property type="molecule type" value="Genomic_DNA"/>
</dbReference>
<evidence type="ECO:0000259" key="1">
    <source>
        <dbReference type="PROSITE" id="PS00028"/>
    </source>
</evidence>
<accession>I3D2J6</accession>
<evidence type="ECO:0000313" key="2">
    <source>
        <dbReference type="EMBL" id="EIJ65939.1"/>
    </source>
</evidence>
<comment type="caution">
    <text evidence="2">The sequence shown here is derived from an EMBL/GenBank/DDBJ whole genome shotgun (WGS) entry which is preliminary data.</text>
</comment>
<dbReference type="Proteomes" id="UP000003423">
    <property type="component" value="Unassembled WGS sequence"/>
</dbReference>
<keyword evidence="3" id="KW-1185">Reference proteome</keyword>
<gene>
    <name evidence="2" type="ORF">BD31_I0202</name>
</gene>
<dbReference type="PROSITE" id="PS00028">
    <property type="entry name" value="ZINC_FINGER_C2H2_1"/>
    <property type="match status" value="1"/>
</dbReference>
<sequence length="41" mass="4926">MSYRCLICNIILKSPRELEDHLQIEHKWGVKRDLKGLDMRS</sequence>